<evidence type="ECO:0000313" key="2">
    <source>
        <dbReference type="EMBL" id="JAP95160.1"/>
    </source>
</evidence>
<name>A0A146KEA5_9EUKA</name>
<proteinExistence type="predicted"/>
<gene>
    <name evidence="2" type="ORF">TPC1_11939</name>
</gene>
<dbReference type="EMBL" id="GDID01001446">
    <property type="protein sequence ID" value="JAP95160.1"/>
    <property type="molecule type" value="Transcribed_RNA"/>
</dbReference>
<feature type="non-terminal residue" evidence="2">
    <location>
        <position position="1"/>
    </location>
</feature>
<reference evidence="2" key="1">
    <citation type="submission" date="2015-07" db="EMBL/GenBank/DDBJ databases">
        <title>Adaptation to a free-living lifestyle via gene acquisitions in the diplomonad Trepomonas sp. PC1.</title>
        <authorList>
            <person name="Xu F."/>
            <person name="Jerlstrom-Hultqvist J."/>
            <person name="Kolisko M."/>
            <person name="Simpson A.G.B."/>
            <person name="Roger A.J."/>
            <person name="Svard S.G."/>
            <person name="Andersson J.O."/>
        </authorList>
    </citation>
    <scope>NUCLEOTIDE SEQUENCE</scope>
    <source>
        <strain evidence="2">PC1</strain>
    </source>
</reference>
<feature type="region of interest" description="Disordered" evidence="1">
    <location>
        <begin position="95"/>
        <end position="148"/>
    </location>
</feature>
<feature type="region of interest" description="Disordered" evidence="1">
    <location>
        <begin position="67"/>
        <end position="86"/>
    </location>
</feature>
<feature type="compositionally biased region" description="Polar residues" evidence="1">
    <location>
        <begin position="109"/>
        <end position="131"/>
    </location>
</feature>
<feature type="compositionally biased region" description="Polar residues" evidence="1">
    <location>
        <begin position="1"/>
        <end position="20"/>
    </location>
</feature>
<organism evidence="2">
    <name type="scientific">Trepomonas sp. PC1</name>
    <dbReference type="NCBI Taxonomy" id="1076344"/>
    <lineage>
        <taxon>Eukaryota</taxon>
        <taxon>Metamonada</taxon>
        <taxon>Diplomonadida</taxon>
        <taxon>Hexamitidae</taxon>
        <taxon>Hexamitinae</taxon>
        <taxon>Trepomonas</taxon>
    </lineage>
</organism>
<protein>
    <submittedName>
        <fullName evidence="2">Uncharacterized protein</fullName>
    </submittedName>
</protein>
<dbReference type="AlphaFoldDB" id="A0A146KEA5"/>
<evidence type="ECO:0000256" key="1">
    <source>
        <dbReference type="SAM" id="MobiDB-lite"/>
    </source>
</evidence>
<feature type="region of interest" description="Disordered" evidence="1">
    <location>
        <begin position="1"/>
        <end position="25"/>
    </location>
</feature>
<feature type="region of interest" description="Disordered" evidence="1">
    <location>
        <begin position="171"/>
        <end position="197"/>
    </location>
</feature>
<accession>A0A146KEA5</accession>
<sequence>VQTGPSFNVNSKKQMQNNPKTPLIPIKPKVDELKEELVKLEEELIKSHIDTTITRIDLQKMEQTLKDQFNDDRFPTLPQPQPTVERMPDIELFDENAKSKSPKSSPKKQTTPDLQQSELQTASKPRNQPSKKLSFEAQKRKSQFQISAQQDHMNISLSGRSIVQPANSLDHIKSSTNQNPNQKKHQEQHFSAPPVERTVSSTELQISKVRQMQMMFLLFRQERVERSKYAKEIIMNVLQEINKKCIEIQQQGAVKQQYEEVLPLINLINKEILEEAEQFHQLPHQMLRDKILTYFDLNQYFNVQMMSGYEIGNEREVIKTLTECLELVTELNSGNQIQKSNESDIEGLQQICERVQNLQYELCSLMHK</sequence>